<accession>A0A9Q9SSP2</accession>
<reference evidence="1" key="2">
    <citation type="submission" date="2022-10" db="EMBL/GenBank/DDBJ databases">
        <authorList>
            <person name="Ngo T.-E."/>
        </authorList>
    </citation>
    <scope>NUCLEOTIDE SEQUENCE</scope>
    <source>
        <strain evidence="1">JHB</strain>
    </source>
</reference>
<evidence type="ECO:0000313" key="1">
    <source>
        <dbReference type="EMBL" id="WAN68949.1"/>
    </source>
</evidence>
<protein>
    <submittedName>
        <fullName evidence="1">Uncharacterized protein</fullName>
    </submittedName>
</protein>
<reference evidence="1" key="1">
    <citation type="journal article" date="2017" name="Proc. Natl. Acad. Sci. U.S.A.">
        <title>Comparative genomics uncovers the prolific and distinctive metabolic potential of the cyanobacterial genus Moorea.</title>
        <authorList>
            <person name="Leao T."/>
            <person name="Castelao G."/>
            <person name="Korobeynikov A."/>
            <person name="Monroe E.A."/>
            <person name="Podell S."/>
            <person name="Glukhov E."/>
            <person name="Allen E.E."/>
            <person name="Gerwick W.H."/>
            <person name="Gerwick L."/>
        </authorList>
    </citation>
    <scope>NUCLEOTIDE SEQUENCE</scope>
    <source>
        <strain evidence="1">JHB</strain>
    </source>
</reference>
<organism evidence="1">
    <name type="scientific">Moorena producens (strain JHB)</name>
    <dbReference type="NCBI Taxonomy" id="1454205"/>
    <lineage>
        <taxon>Bacteria</taxon>
        <taxon>Bacillati</taxon>
        <taxon>Cyanobacteriota</taxon>
        <taxon>Cyanophyceae</taxon>
        <taxon>Coleofasciculales</taxon>
        <taxon>Coleofasciculaceae</taxon>
        <taxon>Moorena</taxon>
    </lineage>
</organism>
<name>A0A9Q9SSP2_MOOP1</name>
<dbReference type="AlphaFoldDB" id="A0A9Q9SSP2"/>
<gene>
    <name evidence="1" type="ORF">BJP36_42075</name>
</gene>
<proteinExistence type="predicted"/>
<sequence length="60" mass="6468">MTNQGASPKSCLTRWVEWTSWWNGHLGGMGILPVSISGQQPNTGGALWGGLSQGWLRGEK</sequence>
<dbReference type="Proteomes" id="UP000176944">
    <property type="component" value="Chromosome"/>
</dbReference>
<dbReference type="EMBL" id="CP017708">
    <property type="protein sequence ID" value="WAN68949.1"/>
    <property type="molecule type" value="Genomic_DNA"/>
</dbReference>